<dbReference type="EMBL" id="JAKLUA010000046">
    <property type="protein sequence ID" value="MCG2673331.1"/>
    <property type="molecule type" value="Genomic_DNA"/>
</dbReference>
<proteinExistence type="predicted"/>
<evidence type="ECO:0000313" key="5">
    <source>
        <dbReference type="Proteomes" id="UP001139054"/>
    </source>
</evidence>
<dbReference type="Proteomes" id="UP001139012">
    <property type="component" value="Unassembled WGS sequence"/>
</dbReference>
<feature type="region of interest" description="Disordered" evidence="1">
    <location>
        <begin position="36"/>
        <end position="59"/>
    </location>
</feature>
<name>A0A9X1RI02_9BRAD</name>
<evidence type="ECO:0000313" key="3">
    <source>
        <dbReference type="EMBL" id="MCG2673331.1"/>
    </source>
</evidence>
<organism evidence="2 5">
    <name type="scientific">Bradyrhizobium zhengyangense</name>
    <dbReference type="NCBI Taxonomy" id="2911009"/>
    <lineage>
        <taxon>Bacteria</taxon>
        <taxon>Pseudomonadati</taxon>
        <taxon>Pseudomonadota</taxon>
        <taxon>Alphaproteobacteria</taxon>
        <taxon>Hyphomicrobiales</taxon>
        <taxon>Nitrobacteraceae</taxon>
        <taxon>Bradyrhizobium</taxon>
    </lineage>
</organism>
<dbReference type="RefSeq" id="WP_237874339.1">
    <property type="nucleotide sequence ID" value="NZ_JAKLTY010000063.1"/>
</dbReference>
<feature type="compositionally biased region" description="Basic residues" evidence="1">
    <location>
        <begin position="36"/>
        <end position="48"/>
    </location>
</feature>
<keyword evidence="4" id="KW-1185">Reference proteome</keyword>
<accession>A0A9X1RI02</accession>
<protein>
    <submittedName>
        <fullName evidence="2">Uncharacterized protein</fullName>
    </submittedName>
</protein>
<dbReference type="EMBL" id="JAKLTY010000063">
    <property type="protein sequence ID" value="MCG2633081.1"/>
    <property type="molecule type" value="Genomic_DNA"/>
</dbReference>
<reference evidence="2" key="1">
    <citation type="submission" date="2022-01" db="EMBL/GenBank/DDBJ databases">
        <title>Genome sequnece data of strain Bradyrhizobium sp. nov.</title>
        <authorList>
            <person name="Zhang J."/>
        </authorList>
    </citation>
    <scope>NUCLEOTIDE SEQUENCE</scope>
    <source>
        <strain evidence="3">WYCCWR 12774</strain>
        <strain evidence="2">WYCCWR 13023</strain>
    </source>
</reference>
<dbReference type="Proteomes" id="UP001139054">
    <property type="component" value="Unassembled WGS sequence"/>
</dbReference>
<gene>
    <name evidence="3" type="ORF">L6637_41375</name>
    <name evidence="2" type="ORF">L6654_41775</name>
</gene>
<evidence type="ECO:0000256" key="1">
    <source>
        <dbReference type="SAM" id="MobiDB-lite"/>
    </source>
</evidence>
<sequence>MNELTEITMAGRTDAAQGHASVDRTAAGACATTARKTHLGKRQRRPSHFRVPGAGMQLK</sequence>
<dbReference type="AlphaFoldDB" id="A0A9X1RI02"/>
<evidence type="ECO:0000313" key="4">
    <source>
        <dbReference type="Proteomes" id="UP001139012"/>
    </source>
</evidence>
<comment type="caution">
    <text evidence="2">The sequence shown here is derived from an EMBL/GenBank/DDBJ whole genome shotgun (WGS) entry which is preliminary data.</text>
</comment>
<evidence type="ECO:0000313" key="2">
    <source>
        <dbReference type="EMBL" id="MCG2633081.1"/>
    </source>
</evidence>